<keyword evidence="1" id="KW-0472">Membrane</keyword>
<dbReference type="AlphaFoldDB" id="A0A5A7SBK7"/>
<evidence type="ECO:0000313" key="3">
    <source>
        <dbReference type="Proteomes" id="UP000322244"/>
    </source>
</evidence>
<dbReference type="Proteomes" id="UP000322244">
    <property type="component" value="Unassembled WGS sequence"/>
</dbReference>
<comment type="caution">
    <text evidence="2">The sequence shown here is derived from an EMBL/GenBank/DDBJ whole genome shotgun (WGS) entry which is preliminary data.</text>
</comment>
<proteinExistence type="predicted"/>
<reference evidence="2 3" key="1">
    <citation type="submission" date="2019-07" db="EMBL/GenBank/DDBJ databases">
        <title>Rhodococcus cavernicolus sp. nov., isolated from a cave.</title>
        <authorList>
            <person name="Lee S.D."/>
        </authorList>
    </citation>
    <scope>NUCLEOTIDE SEQUENCE [LARGE SCALE GENOMIC DNA]</scope>
    <source>
        <strain evidence="2 3">C1-24</strain>
    </source>
</reference>
<keyword evidence="1" id="KW-1133">Transmembrane helix</keyword>
<feature type="transmembrane region" description="Helical" evidence="1">
    <location>
        <begin position="9"/>
        <end position="31"/>
    </location>
</feature>
<evidence type="ECO:0008006" key="4">
    <source>
        <dbReference type="Google" id="ProtNLM"/>
    </source>
</evidence>
<feature type="transmembrane region" description="Helical" evidence="1">
    <location>
        <begin position="37"/>
        <end position="57"/>
    </location>
</feature>
<protein>
    <recommendedName>
        <fullName evidence="4">Integral membrane protein</fullName>
    </recommendedName>
</protein>
<dbReference type="OrthoDB" id="25997at2"/>
<dbReference type="RefSeq" id="WP_149430988.1">
    <property type="nucleotide sequence ID" value="NZ_VLNY01000006.1"/>
</dbReference>
<keyword evidence="1" id="KW-0812">Transmembrane</keyword>
<organism evidence="2 3">
    <name type="scientific">Antrihabitans cavernicola</name>
    <dbReference type="NCBI Taxonomy" id="2495913"/>
    <lineage>
        <taxon>Bacteria</taxon>
        <taxon>Bacillati</taxon>
        <taxon>Actinomycetota</taxon>
        <taxon>Actinomycetes</taxon>
        <taxon>Mycobacteriales</taxon>
        <taxon>Nocardiaceae</taxon>
        <taxon>Antrihabitans</taxon>
    </lineage>
</organism>
<accession>A0A5A7SBK7</accession>
<gene>
    <name evidence="2" type="ORF">FOY51_14675</name>
</gene>
<feature type="transmembrane region" description="Helical" evidence="1">
    <location>
        <begin position="103"/>
        <end position="123"/>
    </location>
</feature>
<sequence>MKRLGPGDVLLFCYGVFVIAAASRSIVQLALHASHAPVAYAFSALAAVVYGVGYAALRAASRDPTAVPLARTWCAIELVAVVAVGTLSVLWSELFPDDTVWSGYGHGYGFVPLALPVLSLVWLRGVGAED</sequence>
<evidence type="ECO:0000313" key="2">
    <source>
        <dbReference type="EMBL" id="KAA0022227.1"/>
    </source>
</evidence>
<name>A0A5A7SBK7_9NOCA</name>
<keyword evidence="3" id="KW-1185">Reference proteome</keyword>
<feature type="transmembrane region" description="Helical" evidence="1">
    <location>
        <begin position="69"/>
        <end position="91"/>
    </location>
</feature>
<evidence type="ECO:0000256" key="1">
    <source>
        <dbReference type="SAM" id="Phobius"/>
    </source>
</evidence>
<dbReference type="EMBL" id="VLNY01000006">
    <property type="protein sequence ID" value="KAA0022227.1"/>
    <property type="molecule type" value="Genomic_DNA"/>
</dbReference>